<proteinExistence type="predicted"/>
<gene>
    <name evidence="2" type="ORF">N8I77_006197</name>
</gene>
<dbReference type="Proteomes" id="UP001265746">
    <property type="component" value="Unassembled WGS sequence"/>
</dbReference>
<dbReference type="SUPFAM" id="SSF51322">
    <property type="entry name" value="Cyanovirin-N"/>
    <property type="match status" value="1"/>
</dbReference>
<comment type="caution">
    <text evidence="2">The sequence shown here is derived from an EMBL/GenBank/DDBJ whole genome shotgun (WGS) entry which is preliminary data.</text>
</comment>
<dbReference type="Gene3D" id="2.30.60.10">
    <property type="entry name" value="Cyanovirin-N"/>
    <property type="match status" value="1"/>
</dbReference>
<keyword evidence="1" id="KW-0732">Signal</keyword>
<evidence type="ECO:0000313" key="3">
    <source>
        <dbReference type="Proteomes" id="UP001265746"/>
    </source>
</evidence>
<keyword evidence="3" id="KW-1185">Reference proteome</keyword>
<protein>
    <recommendedName>
        <fullName evidence="4">Cyanovirin-N domain-containing protein</fullName>
    </recommendedName>
</protein>
<accession>A0AAD9SG69</accession>
<dbReference type="AlphaFoldDB" id="A0AAD9SG69"/>
<feature type="chain" id="PRO_5042199096" description="Cyanovirin-N domain-containing protein" evidence="1">
    <location>
        <begin position="20"/>
        <end position="186"/>
    </location>
</feature>
<feature type="signal peptide" evidence="1">
    <location>
        <begin position="1"/>
        <end position="19"/>
    </location>
</feature>
<evidence type="ECO:0000256" key="1">
    <source>
        <dbReference type="SAM" id="SignalP"/>
    </source>
</evidence>
<evidence type="ECO:0008006" key="4">
    <source>
        <dbReference type="Google" id="ProtNLM"/>
    </source>
</evidence>
<sequence>MASFINLLVLSFFTLTVGAAPTTRDIGNYGNFSDYCMWPMYIDNPGNPTVTFDADCSSIKGGAGFSAQLANSQLDFNECFVNKGGILMPWKGGNAMKTCTCKIGLSACPDLPGGCPNTWMRCECHNGTPNTITVSKFDLGDYVGVTWSPEHQNNLLVCPAPNGDTIAKYQGCSKDGVTSPIDKCPS</sequence>
<evidence type="ECO:0000313" key="2">
    <source>
        <dbReference type="EMBL" id="KAK2607531.1"/>
    </source>
</evidence>
<organism evidence="2 3">
    <name type="scientific">Phomopsis amygdali</name>
    <name type="common">Fusicoccum amygdali</name>
    <dbReference type="NCBI Taxonomy" id="1214568"/>
    <lineage>
        <taxon>Eukaryota</taxon>
        <taxon>Fungi</taxon>
        <taxon>Dikarya</taxon>
        <taxon>Ascomycota</taxon>
        <taxon>Pezizomycotina</taxon>
        <taxon>Sordariomycetes</taxon>
        <taxon>Sordariomycetidae</taxon>
        <taxon>Diaporthales</taxon>
        <taxon>Diaporthaceae</taxon>
        <taxon>Diaporthe</taxon>
    </lineage>
</organism>
<name>A0AAD9SG69_PHOAM</name>
<dbReference type="InterPro" id="IPR036673">
    <property type="entry name" value="Cyanovirin-N_sf"/>
</dbReference>
<dbReference type="EMBL" id="JAUJFL010000003">
    <property type="protein sequence ID" value="KAK2607531.1"/>
    <property type="molecule type" value="Genomic_DNA"/>
</dbReference>
<reference evidence="2" key="1">
    <citation type="submission" date="2023-06" db="EMBL/GenBank/DDBJ databases">
        <authorList>
            <person name="Noh H."/>
        </authorList>
    </citation>
    <scope>NUCLEOTIDE SEQUENCE</scope>
    <source>
        <strain evidence="2">DUCC20226</strain>
    </source>
</reference>